<feature type="compositionally biased region" description="Low complexity" evidence="6">
    <location>
        <begin position="280"/>
        <end position="289"/>
    </location>
</feature>
<evidence type="ECO:0000256" key="4">
    <source>
        <dbReference type="ARBA" id="ARBA00022801"/>
    </source>
</evidence>
<dbReference type="Pfam" id="PF01926">
    <property type="entry name" value="MMR_HSR1"/>
    <property type="match status" value="1"/>
</dbReference>
<accession>A0AAD5WV33</accession>
<feature type="region of interest" description="Disordered" evidence="6">
    <location>
        <begin position="256"/>
        <end position="290"/>
    </location>
</feature>
<dbReference type="CDD" id="cd01857">
    <property type="entry name" value="HSR1_MMR1"/>
    <property type="match status" value="1"/>
</dbReference>
<dbReference type="InterPro" id="IPR006073">
    <property type="entry name" value="GTP-bd"/>
</dbReference>
<protein>
    <recommendedName>
        <fullName evidence="7">CP-type G domain-containing protein</fullName>
    </recommendedName>
</protein>
<dbReference type="Proteomes" id="UP001201980">
    <property type="component" value="Unassembled WGS sequence"/>
</dbReference>
<sequence>MVLAKSKKSVGLGNQLMKDRFGKGKGTDQRRGNAVTRINHATGEQYVTNDKEEASWVKMRSVTEQGALDEFLATAELANTDFTAEKTNNVQIIHPSQQNRFLLSSTQEKAVRSKHKQLKHKLEVPRRPKWDKTTTATELDMLEREAFLEWRRNLAELDEVEDLLLTPFERNLEVWRQLWRVVERSDIVVQIVDARNPLLFRSEDLEDYVTTIDLKKKNLMLINKSDMLTERQRKIWAKYLKEHDIEYRFFSAALAKEENEKSEEDSDTEGEEEESESEAEAPVAETVEGSIPQASKKVLQDLLVESSIAGEPETRTPEVADVDIGILTIDELQEMFLTLAPARDYSERKLAVGLVGYPNVGKSSTINALCGAKKVSVSATPGKTKHFQTIHISDDVVLCDCPGLVFPNFAATKAELVCNGILPIDQMREYIGPVGLVAQRLPKAYLEAVYGIKITTRPLEEGGSGVPAAHELLDAYARARGFYTTGHGTSDESRAARLVLKDYVSGKLLYCEPPPGEEDPSDFNRELYTLNNIPARRRAEILNALGALSVEDADMVTLSEASIRQKGDKSNRLDKDFFGPGGSASHVNRPFNHKYSEQGKQLSSKKAWQLSTLEQNTDLKDIRLSGKKHYKGNTKGKKKALRNAED</sequence>
<dbReference type="GO" id="GO:0005525">
    <property type="term" value="F:GTP binding"/>
    <property type="evidence" value="ECO:0007669"/>
    <property type="project" value="UniProtKB-KW"/>
</dbReference>
<dbReference type="GO" id="GO:0003924">
    <property type="term" value="F:GTPase activity"/>
    <property type="evidence" value="ECO:0007669"/>
    <property type="project" value="InterPro"/>
</dbReference>
<feature type="compositionally biased region" description="Acidic residues" evidence="6">
    <location>
        <begin position="260"/>
        <end position="279"/>
    </location>
</feature>
<dbReference type="GO" id="GO:0005829">
    <property type="term" value="C:cytosol"/>
    <property type="evidence" value="ECO:0007669"/>
    <property type="project" value="TreeGrafter"/>
</dbReference>
<gene>
    <name evidence="8" type="ORF">MKZ38_004080</name>
</gene>
<dbReference type="PROSITE" id="PS51721">
    <property type="entry name" value="G_CP"/>
    <property type="match status" value="1"/>
</dbReference>
<evidence type="ECO:0000259" key="7">
    <source>
        <dbReference type="PROSITE" id="PS51721"/>
    </source>
</evidence>
<evidence type="ECO:0000256" key="6">
    <source>
        <dbReference type="SAM" id="MobiDB-lite"/>
    </source>
</evidence>
<keyword evidence="3" id="KW-0547">Nucleotide-binding</keyword>
<dbReference type="EMBL" id="JAKWBI020000023">
    <property type="protein sequence ID" value="KAJ2905832.1"/>
    <property type="molecule type" value="Genomic_DNA"/>
</dbReference>
<dbReference type="GO" id="GO:0000054">
    <property type="term" value="P:ribosomal subunit export from nucleus"/>
    <property type="evidence" value="ECO:0007669"/>
    <property type="project" value="TreeGrafter"/>
</dbReference>
<feature type="compositionally biased region" description="Basic and acidic residues" evidence="6">
    <location>
        <begin position="566"/>
        <end position="577"/>
    </location>
</feature>
<evidence type="ECO:0000313" key="9">
    <source>
        <dbReference type="Proteomes" id="UP001201980"/>
    </source>
</evidence>
<dbReference type="SUPFAM" id="SSF52540">
    <property type="entry name" value="P-loop containing nucleoside triphosphate hydrolases"/>
    <property type="match status" value="1"/>
</dbReference>
<dbReference type="PANTHER" id="PTHR45709:SF2">
    <property type="entry name" value="LARGE SUBUNIT GTPASE 1 HOMOLOG"/>
    <property type="match status" value="1"/>
</dbReference>
<dbReference type="InterPro" id="IPR043358">
    <property type="entry name" value="GNL1-like"/>
</dbReference>
<organism evidence="8 9">
    <name type="scientific">Zalerion maritima</name>
    <dbReference type="NCBI Taxonomy" id="339359"/>
    <lineage>
        <taxon>Eukaryota</taxon>
        <taxon>Fungi</taxon>
        <taxon>Dikarya</taxon>
        <taxon>Ascomycota</taxon>
        <taxon>Pezizomycotina</taxon>
        <taxon>Sordariomycetes</taxon>
        <taxon>Lulworthiomycetidae</taxon>
        <taxon>Lulworthiales</taxon>
        <taxon>Lulworthiaceae</taxon>
        <taxon>Zalerion</taxon>
    </lineage>
</organism>
<dbReference type="InterPro" id="IPR027417">
    <property type="entry name" value="P-loop_NTPase"/>
</dbReference>
<evidence type="ECO:0000256" key="5">
    <source>
        <dbReference type="ARBA" id="ARBA00023134"/>
    </source>
</evidence>
<dbReference type="AlphaFoldDB" id="A0AAD5WV33"/>
<keyword evidence="5" id="KW-0342">GTP-binding</keyword>
<reference evidence="8" key="1">
    <citation type="submission" date="2022-07" db="EMBL/GenBank/DDBJ databases">
        <title>Draft genome sequence of Zalerion maritima ATCC 34329, a (micro)plastics degrading marine fungus.</title>
        <authorList>
            <person name="Paco A."/>
            <person name="Goncalves M.F.M."/>
            <person name="Rocha-Santos T.A.P."/>
            <person name="Alves A."/>
        </authorList>
    </citation>
    <scope>NUCLEOTIDE SEQUENCE</scope>
    <source>
        <strain evidence="8">ATCC 34329</strain>
    </source>
</reference>
<comment type="subcellular location">
    <subcellularLocation>
        <location evidence="1">Cytoplasm</location>
    </subcellularLocation>
</comment>
<keyword evidence="2" id="KW-0963">Cytoplasm</keyword>
<feature type="domain" description="CP-type G" evidence="7">
    <location>
        <begin position="175"/>
        <end position="407"/>
    </location>
</feature>
<feature type="region of interest" description="Disordered" evidence="6">
    <location>
        <begin position="624"/>
        <end position="646"/>
    </location>
</feature>
<feature type="compositionally biased region" description="Basic residues" evidence="6">
    <location>
        <begin position="625"/>
        <end position="646"/>
    </location>
</feature>
<evidence type="ECO:0000256" key="1">
    <source>
        <dbReference type="ARBA" id="ARBA00004496"/>
    </source>
</evidence>
<evidence type="ECO:0000256" key="2">
    <source>
        <dbReference type="ARBA" id="ARBA00022490"/>
    </source>
</evidence>
<keyword evidence="9" id="KW-1185">Reference proteome</keyword>
<proteinExistence type="predicted"/>
<feature type="region of interest" description="Disordered" evidence="6">
    <location>
        <begin position="566"/>
        <end position="591"/>
    </location>
</feature>
<evidence type="ECO:0000313" key="8">
    <source>
        <dbReference type="EMBL" id="KAJ2905832.1"/>
    </source>
</evidence>
<name>A0AAD5WV33_9PEZI</name>
<dbReference type="Gene3D" id="1.10.1580.10">
    <property type="match status" value="1"/>
</dbReference>
<dbReference type="Gene3D" id="3.40.50.300">
    <property type="entry name" value="P-loop containing nucleotide triphosphate hydrolases"/>
    <property type="match status" value="1"/>
</dbReference>
<dbReference type="InterPro" id="IPR023179">
    <property type="entry name" value="GTP-bd_ortho_bundle_sf"/>
</dbReference>
<comment type="caution">
    <text evidence="8">The sequence shown here is derived from an EMBL/GenBank/DDBJ whole genome shotgun (WGS) entry which is preliminary data.</text>
</comment>
<keyword evidence="4" id="KW-0378">Hydrolase</keyword>
<dbReference type="InterPro" id="IPR030378">
    <property type="entry name" value="G_CP_dom"/>
</dbReference>
<evidence type="ECO:0000256" key="3">
    <source>
        <dbReference type="ARBA" id="ARBA00022741"/>
    </source>
</evidence>
<dbReference type="PANTHER" id="PTHR45709">
    <property type="entry name" value="LARGE SUBUNIT GTPASE 1 HOMOLOG-RELATED"/>
    <property type="match status" value="1"/>
</dbReference>